<dbReference type="SUPFAM" id="SSF51905">
    <property type="entry name" value="FAD/NAD(P)-binding domain"/>
    <property type="match status" value="1"/>
</dbReference>
<dbReference type="GO" id="GO:0050660">
    <property type="term" value="F:flavin adenine dinucleotide binding"/>
    <property type="evidence" value="ECO:0007669"/>
    <property type="project" value="TreeGrafter"/>
</dbReference>
<evidence type="ECO:0000259" key="2">
    <source>
        <dbReference type="Pfam" id="PF07992"/>
    </source>
</evidence>
<dbReference type="Gene3D" id="3.50.50.100">
    <property type="match status" value="1"/>
</dbReference>
<dbReference type="OrthoDB" id="202203at2759"/>
<reference evidence="3 4" key="1">
    <citation type="submission" date="2018-05" db="EMBL/GenBank/DDBJ databases">
        <title>Whole genome sequencing for identification of molecular markers to develop diagnostic detection tools for the regulated plant pathogen Lachnellula willkommii.</title>
        <authorList>
            <person name="Giroux E."/>
            <person name="Bilodeau G."/>
        </authorList>
    </citation>
    <scope>NUCLEOTIDE SEQUENCE [LARGE SCALE GENOMIC DNA]</scope>
    <source>
        <strain evidence="3 4">CBS 625.97</strain>
    </source>
</reference>
<dbReference type="InterPro" id="IPR023753">
    <property type="entry name" value="FAD/NAD-binding_dom"/>
</dbReference>
<feature type="domain" description="FAD/NAD(P)-binding" evidence="2">
    <location>
        <begin position="3"/>
        <end position="296"/>
    </location>
</feature>
<dbReference type="PANTHER" id="PTHR43735">
    <property type="entry name" value="APOPTOSIS-INDUCING FACTOR 1"/>
    <property type="match status" value="1"/>
</dbReference>
<proteinExistence type="predicted"/>
<dbReference type="EMBL" id="QGMG01000470">
    <property type="protein sequence ID" value="TVY53327.1"/>
    <property type="molecule type" value="Genomic_DNA"/>
</dbReference>
<dbReference type="PRINTS" id="PR00368">
    <property type="entry name" value="FADPNR"/>
</dbReference>
<dbReference type="Pfam" id="PF07992">
    <property type="entry name" value="Pyr_redox_2"/>
    <property type="match status" value="1"/>
</dbReference>
<keyword evidence="1" id="KW-0472">Membrane</keyword>
<keyword evidence="4" id="KW-1185">Reference proteome</keyword>
<gene>
    <name evidence="3" type="primary">ptaL_1</name>
    <name evidence="3" type="ORF">LCER1_G007316</name>
</gene>
<dbReference type="AlphaFoldDB" id="A0A7D8YNF4"/>
<dbReference type="Proteomes" id="UP000481288">
    <property type="component" value="Unassembled WGS sequence"/>
</dbReference>
<dbReference type="GO" id="GO:0005737">
    <property type="term" value="C:cytoplasm"/>
    <property type="evidence" value="ECO:0007669"/>
    <property type="project" value="TreeGrafter"/>
</dbReference>
<organism evidence="3 4">
    <name type="scientific">Lachnellula cervina</name>
    <dbReference type="NCBI Taxonomy" id="1316786"/>
    <lineage>
        <taxon>Eukaryota</taxon>
        <taxon>Fungi</taxon>
        <taxon>Dikarya</taxon>
        <taxon>Ascomycota</taxon>
        <taxon>Pezizomycotina</taxon>
        <taxon>Leotiomycetes</taxon>
        <taxon>Helotiales</taxon>
        <taxon>Lachnaceae</taxon>
        <taxon>Lachnellula</taxon>
    </lineage>
</organism>
<feature type="transmembrane region" description="Helical" evidence="1">
    <location>
        <begin position="350"/>
        <end position="372"/>
    </location>
</feature>
<name>A0A7D8YNF4_9HELO</name>
<accession>A0A7D8YNF4</accession>
<sequence>MHNIVILGGNFAGVGAAHYILRHVVPSLNSSEKLQYKVTLISPSDHTFFKIGAPRALVSNELIPLDKPFASIPDAFSDYNTSEFTFIHGKAVAVDEESKIVSVDSASTQTSVQYDLLVIATGTTSSPLWTLNGDYTLTRAAFEDLHRRIARAEKILIAGGGAAGVETAGEIANLHKGKNITILSGSFRLLPKLKNVKAGRSAERQLESQGVKTIHNTKVTSSTTLPDGKTSLLLSDGTTEIVDVFIDATGGTPNTSFLPDHWLDENKRVATEPSTLRATKAPAGIYSIGDVASYSKGSAMDSLWPVPALGYSIWADLIKSANEDGLPVGKPILKEKIYKQIEADMQIVPIGPMGGVGVIFGWSVPSWLVWLVKSRTFMMDKSAGLATGAQFLKP</sequence>
<keyword evidence="1" id="KW-1133">Transmembrane helix</keyword>
<dbReference type="PANTHER" id="PTHR43735:SF25">
    <property type="entry name" value="NAD(P)H DEHYDROGENASE 3"/>
    <property type="match status" value="1"/>
</dbReference>
<protein>
    <submittedName>
        <fullName evidence="3">Oxidoreductase ptaL</fullName>
    </submittedName>
</protein>
<dbReference type="InterPro" id="IPR036188">
    <property type="entry name" value="FAD/NAD-bd_sf"/>
</dbReference>
<keyword evidence="1" id="KW-0812">Transmembrane</keyword>
<comment type="caution">
    <text evidence="3">The sequence shown here is derived from an EMBL/GenBank/DDBJ whole genome shotgun (WGS) entry which is preliminary data.</text>
</comment>
<dbReference type="PRINTS" id="PR00411">
    <property type="entry name" value="PNDRDTASEI"/>
</dbReference>
<evidence type="ECO:0000313" key="4">
    <source>
        <dbReference type="Proteomes" id="UP000481288"/>
    </source>
</evidence>
<evidence type="ECO:0000313" key="3">
    <source>
        <dbReference type="EMBL" id="TVY53327.1"/>
    </source>
</evidence>
<dbReference type="GO" id="GO:0004174">
    <property type="term" value="F:electron-transferring-flavoprotein dehydrogenase activity"/>
    <property type="evidence" value="ECO:0007669"/>
    <property type="project" value="TreeGrafter"/>
</dbReference>
<evidence type="ECO:0000256" key="1">
    <source>
        <dbReference type="SAM" id="Phobius"/>
    </source>
</evidence>